<comment type="caution">
    <text evidence="1">The sequence shown here is derived from an EMBL/GenBank/DDBJ whole genome shotgun (WGS) entry which is preliminary data.</text>
</comment>
<keyword evidence="2" id="KW-1185">Reference proteome</keyword>
<protein>
    <submittedName>
        <fullName evidence="1">Biliverdin-producing heme oxygenase</fullName>
    </submittedName>
</protein>
<organism evidence="1 2">
    <name type="scientific">Ramlibacter cellulosilyticus</name>
    <dbReference type="NCBI Taxonomy" id="2764187"/>
    <lineage>
        <taxon>Bacteria</taxon>
        <taxon>Pseudomonadati</taxon>
        <taxon>Pseudomonadota</taxon>
        <taxon>Betaproteobacteria</taxon>
        <taxon>Burkholderiales</taxon>
        <taxon>Comamonadaceae</taxon>
        <taxon>Ramlibacter</taxon>
    </lineage>
</organism>
<dbReference type="EMBL" id="JACORT010000004">
    <property type="protein sequence ID" value="MBC5783589.1"/>
    <property type="molecule type" value="Genomic_DNA"/>
</dbReference>
<accession>A0A923MSX7</accession>
<gene>
    <name evidence="1" type="ORF">H8N03_11590</name>
</gene>
<dbReference type="RefSeq" id="WP_187076339.1">
    <property type="nucleotide sequence ID" value="NZ_JACORT010000004.1"/>
</dbReference>
<dbReference type="AlphaFoldDB" id="A0A923MSX7"/>
<evidence type="ECO:0000313" key="2">
    <source>
        <dbReference type="Proteomes" id="UP000608513"/>
    </source>
</evidence>
<evidence type="ECO:0000313" key="1">
    <source>
        <dbReference type="EMBL" id="MBC5783589.1"/>
    </source>
</evidence>
<sequence length="203" mass="22075">MHAVPARFPDDPPGDALAALRGATRAHHDRVDRLVDLPRMQDRDHYTRVLQVLDAFLAGWEPVVAAALGARWQPWLQARSRRAFLRQDLRELGAAPDAPARMPALAGGAAAWGSVYVMEGSALGGQFIARHLSHTGAEGRSAGSYFRGWGEATGGMWRDVRGLLAQELDTPERIAQACDAARETFDTLAHLLEGTLHERTPAA</sequence>
<dbReference type="CDD" id="cd19166">
    <property type="entry name" value="HemeO-bac"/>
    <property type="match status" value="1"/>
</dbReference>
<reference evidence="1" key="1">
    <citation type="submission" date="2020-08" db="EMBL/GenBank/DDBJ databases">
        <title>Ramlibacter sp. USB13 16S ribosomal RNA gene genome sequencing and assembly.</title>
        <authorList>
            <person name="Kang M."/>
        </authorList>
    </citation>
    <scope>NUCLEOTIDE SEQUENCE</scope>
    <source>
        <strain evidence="1">USB13</strain>
    </source>
</reference>
<proteinExistence type="predicted"/>
<name>A0A923MSX7_9BURK</name>
<dbReference type="SUPFAM" id="SSF48613">
    <property type="entry name" value="Heme oxygenase-like"/>
    <property type="match status" value="1"/>
</dbReference>
<dbReference type="Proteomes" id="UP000608513">
    <property type="component" value="Unassembled WGS sequence"/>
</dbReference>
<dbReference type="Gene3D" id="1.20.910.10">
    <property type="entry name" value="Heme oxygenase-like"/>
    <property type="match status" value="1"/>
</dbReference>
<dbReference type="InterPro" id="IPR016084">
    <property type="entry name" value="Haem_Oase-like_multi-hlx"/>
</dbReference>